<sequence length="60" mass="6639">MEIPGVGPRNLRKLVEKGIGGVAELKQLYKDKLKYPFGIALGSRALTIECNCFVLCLMEN</sequence>
<gene>
    <name evidence="1" type="ORF">FSB_LOCUS51950</name>
</gene>
<reference evidence="1" key="1">
    <citation type="submission" date="2018-02" db="EMBL/GenBank/DDBJ databases">
        <authorList>
            <person name="Cohen D.B."/>
            <person name="Kent A.D."/>
        </authorList>
    </citation>
    <scope>NUCLEOTIDE SEQUENCE</scope>
</reference>
<dbReference type="AlphaFoldDB" id="A0A2N9IHY4"/>
<name>A0A2N9IHY4_FAGSY</name>
<proteinExistence type="predicted"/>
<accession>A0A2N9IHY4</accession>
<organism evidence="1">
    <name type="scientific">Fagus sylvatica</name>
    <name type="common">Beechnut</name>
    <dbReference type="NCBI Taxonomy" id="28930"/>
    <lineage>
        <taxon>Eukaryota</taxon>
        <taxon>Viridiplantae</taxon>
        <taxon>Streptophyta</taxon>
        <taxon>Embryophyta</taxon>
        <taxon>Tracheophyta</taxon>
        <taxon>Spermatophyta</taxon>
        <taxon>Magnoliopsida</taxon>
        <taxon>eudicotyledons</taxon>
        <taxon>Gunneridae</taxon>
        <taxon>Pentapetalae</taxon>
        <taxon>rosids</taxon>
        <taxon>fabids</taxon>
        <taxon>Fagales</taxon>
        <taxon>Fagaceae</taxon>
        <taxon>Fagus</taxon>
    </lineage>
</organism>
<protein>
    <submittedName>
        <fullName evidence="1">Uncharacterized protein</fullName>
    </submittedName>
</protein>
<evidence type="ECO:0000313" key="1">
    <source>
        <dbReference type="EMBL" id="SPD24068.1"/>
    </source>
</evidence>
<dbReference type="Gene3D" id="1.10.150.20">
    <property type="entry name" value="5' to 3' exonuclease, C-terminal subdomain"/>
    <property type="match status" value="1"/>
</dbReference>
<dbReference type="EMBL" id="OIVN01005795">
    <property type="protein sequence ID" value="SPD24068.1"/>
    <property type="molecule type" value="Genomic_DNA"/>
</dbReference>